<evidence type="ECO:0000256" key="4">
    <source>
        <dbReference type="ARBA" id="ARBA00023004"/>
    </source>
</evidence>
<feature type="domain" description="Radical SAM core" evidence="7">
    <location>
        <begin position="172"/>
        <end position="402"/>
    </location>
</feature>
<dbReference type="Pfam" id="PF04055">
    <property type="entry name" value="Radical_SAM"/>
    <property type="match status" value="1"/>
</dbReference>
<dbReference type="PROSITE" id="PS51918">
    <property type="entry name" value="RADICAL_SAM"/>
    <property type="match status" value="1"/>
</dbReference>
<evidence type="ECO:0000313" key="8">
    <source>
        <dbReference type="EMBL" id="OGF32078.1"/>
    </source>
</evidence>
<comment type="caution">
    <text evidence="8">The sequence shown here is derived from an EMBL/GenBank/DDBJ whole genome shotgun (WGS) entry which is preliminary data.</text>
</comment>
<dbReference type="Pfam" id="PF02310">
    <property type="entry name" value="B12-binding"/>
    <property type="match status" value="1"/>
</dbReference>
<keyword evidence="2" id="KW-0949">S-adenosyl-L-methionine</keyword>
<dbReference type="InterPro" id="IPR006158">
    <property type="entry name" value="Cobalamin-bd"/>
</dbReference>
<dbReference type="PROSITE" id="PS51332">
    <property type="entry name" value="B12_BINDING"/>
    <property type="match status" value="1"/>
</dbReference>
<dbReference type="SFLD" id="SFLDS00029">
    <property type="entry name" value="Radical_SAM"/>
    <property type="match status" value="1"/>
</dbReference>
<reference evidence="8 9" key="1">
    <citation type="journal article" date="2016" name="Nat. Commun.">
        <title>Thousands of microbial genomes shed light on interconnected biogeochemical processes in an aquifer system.</title>
        <authorList>
            <person name="Anantharaman K."/>
            <person name="Brown C.T."/>
            <person name="Hug L.A."/>
            <person name="Sharon I."/>
            <person name="Castelle C.J."/>
            <person name="Probst A.J."/>
            <person name="Thomas B.C."/>
            <person name="Singh A."/>
            <person name="Wilkins M.J."/>
            <person name="Karaoz U."/>
            <person name="Brodie E.L."/>
            <person name="Williams K.H."/>
            <person name="Hubbard S.S."/>
            <person name="Banfield J.F."/>
        </authorList>
    </citation>
    <scope>NUCLEOTIDE SEQUENCE [LARGE SCALE GENOMIC DNA]</scope>
</reference>
<dbReference type="GO" id="GO:0046872">
    <property type="term" value="F:metal ion binding"/>
    <property type="evidence" value="ECO:0007669"/>
    <property type="project" value="UniProtKB-KW"/>
</dbReference>
<dbReference type="SUPFAM" id="SSF102114">
    <property type="entry name" value="Radical SAM enzymes"/>
    <property type="match status" value="1"/>
</dbReference>
<dbReference type="PANTHER" id="PTHR43409">
    <property type="entry name" value="ANAEROBIC MAGNESIUM-PROTOPORPHYRIN IX MONOMETHYL ESTER CYCLASE-RELATED"/>
    <property type="match status" value="1"/>
</dbReference>
<keyword evidence="5" id="KW-0411">Iron-sulfur</keyword>
<gene>
    <name evidence="8" type="ORF">A3H09_03095</name>
</gene>
<dbReference type="Gene3D" id="3.80.30.20">
    <property type="entry name" value="tm_1862 like domain"/>
    <property type="match status" value="1"/>
</dbReference>
<name>A0A1F5SZE5_9BACT</name>
<dbReference type="GO" id="GO:0051539">
    <property type="term" value="F:4 iron, 4 sulfur cluster binding"/>
    <property type="evidence" value="ECO:0007669"/>
    <property type="project" value="UniProtKB-KW"/>
</dbReference>
<comment type="cofactor">
    <cofactor evidence="1">
        <name>[4Fe-4S] cluster</name>
        <dbReference type="ChEBI" id="CHEBI:49883"/>
    </cofactor>
</comment>
<evidence type="ECO:0000313" key="9">
    <source>
        <dbReference type="Proteomes" id="UP000176915"/>
    </source>
</evidence>
<dbReference type="SFLD" id="SFLDG01123">
    <property type="entry name" value="methyltransferase_(Class_B)"/>
    <property type="match status" value="1"/>
</dbReference>
<dbReference type="InterPro" id="IPR051198">
    <property type="entry name" value="BchE-like"/>
</dbReference>
<dbReference type="AlphaFoldDB" id="A0A1F5SZE5"/>
<dbReference type="Proteomes" id="UP000176915">
    <property type="component" value="Unassembled WGS sequence"/>
</dbReference>
<evidence type="ECO:0000259" key="6">
    <source>
        <dbReference type="PROSITE" id="PS51332"/>
    </source>
</evidence>
<evidence type="ECO:0000256" key="2">
    <source>
        <dbReference type="ARBA" id="ARBA00022691"/>
    </source>
</evidence>
<dbReference type="PANTHER" id="PTHR43409:SF16">
    <property type="entry name" value="SLR0320 PROTEIN"/>
    <property type="match status" value="1"/>
</dbReference>
<evidence type="ECO:0000256" key="3">
    <source>
        <dbReference type="ARBA" id="ARBA00022723"/>
    </source>
</evidence>
<organism evidence="8 9">
    <name type="scientific">Candidatus Falkowbacteria bacterium RIFCSPLOWO2_12_FULL_45_13</name>
    <dbReference type="NCBI Taxonomy" id="1797991"/>
    <lineage>
        <taxon>Bacteria</taxon>
        <taxon>Candidatus Falkowiibacteriota</taxon>
    </lineage>
</organism>
<dbReference type="Gene3D" id="3.40.50.280">
    <property type="entry name" value="Cobalamin-binding domain"/>
    <property type="match status" value="1"/>
</dbReference>
<evidence type="ECO:0000259" key="7">
    <source>
        <dbReference type="PROSITE" id="PS51918"/>
    </source>
</evidence>
<sequence length="466" mass="53453">MKLLLAEAVNEASAIQTKYASLGLGYLVACLPDKLKRNLIIKIAGADTIAEINNFKPDVVGLSSVSQNFSRAKKIAAYCQPKGIKVIIGKSHITALPMSLDKNMDVGIIGEGEETFSEIILLLLENKFIKEELYKIKGIVFHDSDRIVRTAERALIENLDSLPFPDRRSLGLKPGDNFYLFSSRGCPYRCVFCFSSRFWQKIRFHSAEYVVREIKHLVNDYGAIRITFCDDLFIADPERLRKIVQLIKQEKFYKTVKFTVSVRANLISAESARLLKDLGADIVTMGLESGCPRVLNLLKGPSIKIADSRRAIDLLKKNNLQVSASFIIGSPDETRQEILETLSFIKNSRLDLFEVNVLAPLPGTPVWDYALKRGLVSHDMDWEKLEIDFANNHDDYIILSEKLNRQQLKELYDLFMAERRRRDRWLKIKYLYKRPKEILRFLKKKYLAKFLWIFPSLSFPGMSKKN</sequence>
<evidence type="ECO:0000256" key="1">
    <source>
        <dbReference type="ARBA" id="ARBA00001966"/>
    </source>
</evidence>
<dbReference type="InterPro" id="IPR006638">
    <property type="entry name" value="Elp3/MiaA/NifB-like_rSAM"/>
</dbReference>
<dbReference type="EMBL" id="MFFY01000005">
    <property type="protein sequence ID" value="OGF32078.1"/>
    <property type="molecule type" value="Genomic_DNA"/>
</dbReference>
<dbReference type="InterPro" id="IPR007197">
    <property type="entry name" value="rSAM"/>
</dbReference>
<keyword evidence="4" id="KW-0408">Iron</keyword>
<dbReference type="SFLD" id="SFLDG01082">
    <property type="entry name" value="B12-binding_domain_containing"/>
    <property type="match status" value="1"/>
</dbReference>
<accession>A0A1F5SZE5</accession>
<feature type="domain" description="B12-binding" evidence="6">
    <location>
        <begin position="1"/>
        <end position="130"/>
    </location>
</feature>
<dbReference type="InterPro" id="IPR058240">
    <property type="entry name" value="rSAM_sf"/>
</dbReference>
<dbReference type="InterPro" id="IPR023404">
    <property type="entry name" value="rSAM_horseshoe"/>
</dbReference>
<dbReference type="InterPro" id="IPR034466">
    <property type="entry name" value="Methyltransferase_Class_B"/>
</dbReference>
<dbReference type="GO" id="GO:0031419">
    <property type="term" value="F:cobalamin binding"/>
    <property type="evidence" value="ECO:0007669"/>
    <property type="project" value="InterPro"/>
</dbReference>
<keyword evidence="3" id="KW-0479">Metal-binding</keyword>
<dbReference type="GO" id="GO:0005829">
    <property type="term" value="C:cytosol"/>
    <property type="evidence" value="ECO:0007669"/>
    <property type="project" value="TreeGrafter"/>
</dbReference>
<proteinExistence type="predicted"/>
<dbReference type="CDD" id="cd01335">
    <property type="entry name" value="Radical_SAM"/>
    <property type="match status" value="1"/>
</dbReference>
<protein>
    <submittedName>
        <fullName evidence="8">Uncharacterized protein</fullName>
    </submittedName>
</protein>
<evidence type="ECO:0000256" key="5">
    <source>
        <dbReference type="ARBA" id="ARBA00023014"/>
    </source>
</evidence>
<dbReference type="SMART" id="SM00729">
    <property type="entry name" value="Elp3"/>
    <property type="match status" value="1"/>
</dbReference>
<dbReference type="GO" id="GO:0003824">
    <property type="term" value="F:catalytic activity"/>
    <property type="evidence" value="ECO:0007669"/>
    <property type="project" value="InterPro"/>
</dbReference>